<dbReference type="PANTHER" id="PTHR38706:SF3">
    <property type="entry name" value="SI:CH211-198C19.1"/>
    <property type="match status" value="1"/>
</dbReference>
<gene>
    <name evidence="2" type="ORF">ACEWY4_020549</name>
</gene>
<name>A0ABD1JCY3_9TELE</name>
<dbReference type="Proteomes" id="UP001591681">
    <property type="component" value="Unassembled WGS sequence"/>
</dbReference>
<organism evidence="2 3">
    <name type="scientific">Coilia grayii</name>
    <name type="common">Gray's grenadier anchovy</name>
    <dbReference type="NCBI Taxonomy" id="363190"/>
    <lineage>
        <taxon>Eukaryota</taxon>
        <taxon>Metazoa</taxon>
        <taxon>Chordata</taxon>
        <taxon>Craniata</taxon>
        <taxon>Vertebrata</taxon>
        <taxon>Euteleostomi</taxon>
        <taxon>Actinopterygii</taxon>
        <taxon>Neopterygii</taxon>
        <taxon>Teleostei</taxon>
        <taxon>Clupei</taxon>
        <taxon>Clupeiformes</taxon>
        <taxon>Clupeoidei</taxon>
        <taxon>Engraulidae</taxon>
        <taxon>Coilinae</taxon>
        <taxon>Coilia</taxon>
    </lineage>
</organism>
<feature type="chain" id="PRO_5044785234" evidence="1">
    <location>
        <begin position="24"/>
        <end position="201"/>
    </location>
</feature>
<dbReference type="EMBL" id="JBHFQA010000017">
    <property type="protein sequence ID" value="KAL2085031.1"/>
    <property type="molecule type" value="Genomic_DNA"/>
</dbReference>
<sequence>MAMTRVGVPVRVMLLLLTVVASSLRTLDTVQELKDTGFGRPPPRHGYVLLVWYVQNCVDNNMHALCNPVDGEYGFHYFRNKGHSGPLLPKLDWHDGCSYYTLGNLNSNRYKQAGDLPYEVRRYYNKRNKRSNMDRLLVKYCRNQNLIKEIYASAHYESTETYLIGPPLISDLRHKETSYSPLPHLWQWIIVHTNNHSNNIM</sequence>
<reference evidence="2 3" key="1">
    <citation type="submission" date="2024-09" db="EMBL/GenBank/DDBJ databases">
        <title>A chromosome-level genome assembly of Gray's grenadier anchovy, Coilia grayii.</title>
        <authorList>
            <person name="Fu Z."/>
        </authorList>
    </citation>
    <scope>NUCLEOTIDE SEQUENCE [LARGE SCALE GENOMIC DNA]</scope>
    <source>
        <strain evidence="2">G4</strain>
        <tissue evidence="2">Muscle</tissue>
    </source>
</reference>
<keyword evidence="1" id="KW-0732">Signal</keyword>
<dbReference type="AlphaFoldDB" id="A0ABD1JCY3"/>
<feature type="signal peptide" evidence="1">
    <location>
        <begin position="1"/>
        <end position="23"/>
    </location>
</feature>
<evidence type="ECO:0000313" key="3">
    <source>
        <dbReference type="Proteomes" id="UP001591681"/>
    </source>
</evidence>
<evidence type="ECO:0000256" key="1">
    <source>
        <dbReference type="SAM" id="SignalP"/>
    </source>
</evidence>
<evidence type="ECO:0000313" key="2">
    <source>
        <dbReference type="EMBL" id="KAL2085031.1"/>
    </source>
</evidence>
<proteinExistence type="predicted"/>
<dbReference type="PANTHER" id="PTHR38706">
    <property type="entry name" value="SI:CH211-198C19.1-RELATED"/>
    <property type="match status" value="1"/>
</dbReference>
<keyword evidence="3" id="KW-1185">Reference proteome</keyword>
<accession>A0ABD1JCY3</accession>
<protein>
    <submittedName>
        <fullName evidence="2">Uncharacterized protein</fullName>
    </submittedName>
</protein>
<comment type="caution">
    <text evidence="2">The sequence shown here is derived from an EMBL/GenBank/DDBJ whole genome shotgun (WGS) entry which is preliminary data.</text>
</comment>